<dbReference type="AlphaFoldDB" id="A0A0C2WD18"/>
<evidence type="ECO:0008006" key="3">
    <source>
        <dbReference type="Google" id="ProtNLM"/>
    </source>
</evidence>
<evidence type="ECO:0000313" key="2">
    <source>
        <dbReference type="Proteomes" id="UP000054549"/>
    </source>
</evidence>
<dbReference type="STRING" id="946122.A0A0C2WD18"/>
<reference evidence="1 2" key="1">
    <citation type="submission" date="2014-04" db="EMBL/GenBank/DDBJ databases">
        <title>Evolutionary Origins and Diversification of the Mycorrhizal Mutualists.</title>
        <authorList>
            <consortium name="DOE Joint Genome Institute"/>
            <consortium name="Mycorrhizal Genomics Consortium"/>
            <person name="Kohler A."/>
            <person name="Kuo A."/>
            <person name="Nagy L.G."/>
            <person name="Floudas D."/>
            <person name="Copeland A."/>
            <person name="Barry K.W."/>
            <person name="Cichocki N."/>
            <person name="Veneault-Fourrey C."/>
            <person name="LaButti K."/>
            <person name="Lindquist E.A."/>
            <person name="Lipzen A."/>
            <person name="Lundell T."/>
            <person name="Morin E."/>
            <person name="Murat C."/>
            <person name="Riley R."/>
            <person name="Ohm R."/>
            <person name="Sun H."/>
            <person name="Tunlid A."/>
            <person name="Henrissat B."/>
            <person name="Grigoriev I.V."/>
            <person name="Hibbett D.S."/>
            <person name="Martin F."/>
        </authorList>
    </citation>
    <scope>NUCLEOTIDE SEQUENCE [LARGE SCALE GENOMIC DNA]</scope>
    <source>
        <strain evidence="1 2">Koide BX008</strain>
    </source>
</reference>
<proteinExistence type="predicted"/>
<accession>A0A0C2WD18</accession>
<sequence length="434" mass="50067">MAVVSTVPTELLTEIFYLLCKRPISVYKLNNSSCKEDFPWAVGLVCRQWRIAFLSYPPIWASLELSDSSYDSLNPEAHNESHAKEIHRRLALYLERSGDYPLRLDIFLWSDHNKAFTTMALEMLSACSHRWQTAKFNLETCGDWPLDSILLCKGNLPTLEWLEFSGAVFPKYARIFEVAPRLTHARIGPWEKSCGWVLPWTQLTELFLTSSGDFVIENGDVQNLLPMLHNIKELRFCFNCDEVDFEGGFPQVPPTPLNQLRILEVPHPAILSWFEAPSLCEIYFADYQQDYHESLDVHEHTSSLIQRSSCRIRKLSFRSGRKLYVGTLKDVEELVINYQHSHGLRSSIDISSLPKLRLFTIICWIDEDFESTMNLLTAALKSARVPTRRECSSGTPISLLERVVVELHDRRKEPKITKMLLEIVDKWPAVVFRT</sequence>
<gene>
    <name evidence="1" type="ORF">M378DRAFT_14941</name>
</gene>
<evidence type="ECO:0000313" key="1">
    <source>
        <dbReference type="EMBL" id="KIL59232.1"/>
    </source>
</evidence>
<dbReference type="HOGENOM" id="CLU_052988_0_0_1"/>
<organism evidence="1 2">
    <name type="scientific">Amanita muscaria (strain Koide BX008)</name>
    <dbReference type="NCBI Taxonomy" id="946122"/>
    <lineage>
        <taxon>Eukaryota</taxon>
        <taxon>Fungi</taxon>
        <taxon>Dikarya</taxon>
        <taxon>Basidiomycota</taxon>
        <taxon>Agaricomycotina</taxon>
        <taxon>Agaricomycetes</taxon>
        <taxon>Agaricomycetidae</taxon>
        <taxon>Agaricales</taxon>
        <taxon>Pluteineae</taxon>
        <taxon>Amanitaceae</taxon>
        <taxon>Amanita</taxon>
    </lineage>
</organism>
<name>A0A0C2WD18_AMAMK</name>
<dbReference type="InParanoid" id="A0A0C2WD18"/>
<protein>
    <recommendedName>
        <fullName evidence="3">F-box domain-containing protein</fullName>
    </recommendedName>
</protein>
<dbReference type="EMBL" id="KN818319">
    <property type="protein sequence ID" value="KIL59232.1"/>
    <property type="molecule type" value="Genomic_DNA"/>
</dbReference>
<dbReference type="OrthoDB" id="3050556at2759"/>
<dbReference type="Proteomes" id="UP000054549">
    <property type="component" value="Unassembled WGS sequence"/>
</dbReference>
<keyword evidence="2" id="KW-1185">Reference proteome</keyword>